<dbReference type="Pfam" id="PF00428">
    <property type="entry name" value="Ribosomal_60s"/>
    <property type="match status" value="1"/>
</dbReference>
<keyword evidence="6" id="KW-1185">Reference proteome</keyword>
<dbReference type="GO" id="GO:0002182">
    <property type="term" value="P:cytoplasmic translational elongation"/>
    <property type="evidence" value="ECO:0007669"/>
    <property type="project" value="InterPro"/>
</dbReference>
<dbReference type="InterPro" id="IPR044076">
    <property type="entry name" value="Ribosomal_P2"/>
</dbReference>
<sequence length="104" mass="10839">MKYLAAYLLATLGGKAEPTKEDVIAVLESVDAEVDQEKIALLITNMAGKSMEEVLEAGRGKMASMPSAGAAAGPAATTAAVVEEESEEEEEESEEDSDLMGGLF</sequence>
<gene>
    <name evidence="5" type="ORF">KIPB_005520</name>
</gene>
<dbReference type="GO" id="GO:0003735">
    <property type="term" value="F:structural constituent of ribosome"/>
    <property type="evidence" value="ECO:0007669"/>
    <property type="project" value="InterPro"/>
</dbReference>
<feature type="region of interest" description="Disordered" evidence="4">
    <location>
        <begin position="62"/>
        <end position="104"/>
    </location>
</feature>
<feature type="compositionally biased region" description="Low complexity" evidence="4">
    <location>
        <begin position="62"/>
        <end position="81"/>
    </location>
</feature>
<evidence type="ECO:0000256" key="4">
    <source>
        <dbReference type="SAM" id="MobiDB-lite"/>
    </source>
</evidence>
<evidence type="ECO:0000313" key="6">
    <source>
        <dbReference type="Proteomes" id="UP000265618"/>
    </source>
</evidence>
<reference evidence="5 6" key="1">
    <citation type="journal article" date="2018" name="PLoS ONE">
        <title>The draft genome of Kipferlia bialata reveals reductive genome evolution in fornicate parasites.</title>
        <authorList>
            <person name="Tanifuji G."/>
            <person name="Takabayashi S."/>
            <person name="Kume K."/>
            <person name="Takagi M."/>
            <person name="Nakayama T."/>
            <person name="Kamikawa R."/>
            <person name="Inagaki Y."/>
            <person name="Hashimoto T."/>
        </authorList>
    </citation>
    <scope>NUCLEOTIDE SEQUENCE [LARGE SCALE GENOMIC DNA]</scope>
    <source>
        <strain evidence="5">NY0173</strain>
    </source>
</reference>
<evidence type="ECO:0000256" key="1">
    <source>
        <dbReference type="ARBA" id="ARBA00005436"/>
    </source>
</evidence>
<protein>
    <submittedName>
        <fullName evidence="5">Ribosomal protein L12 family</fullName>
    </submittedName>
</protein>
<evidence type="ECO:0000256" key="2">
    <source>
        <dbReference type="ARBA" id="ARBA00022980"/>
    </source>
</evidence>
<dbReference type="PANTHER" id="PTHR21141">
    <property type="entry name" value="60S ACIDIC RIBOSOMAL PROTEIN FAMILY MEMBER"/>
    <property type="match status" value="1"/>
</dbReference>
<organism evidence="5 6">
    <name type="scientific">Kipferlia bialata</name>
    <dbReference type="NCBI Taxonomy" id="797122"/>
    <lineage>
        <taxon>Eukaryota</taxon>
        <taxon>Metamonada</taxon>
        <taxon>Carpediemonas-like organisms</taxon>
        <taxon>Kipferlia</taxon>
    </lineage>
</organism>
<evidence type="ECO:0000313" key="5">
    <source>
        <dbReference type="EMBL" id="GCA62750.1"/>
    </source>
</evidence>
<dbReference type="GO" id="GO:0022625">
    <property type="term" value="C:cytosolic large ribosomal subunit"/>
    <property type="evidence" value="ECO:0007669"/>
    <property type="project" value="InterPro"/>
</dbReference>
<dbReference type="EMBL" id="BDIP01001300">
    <property type="protein sequence ID" value="GCA62750.1"/>
    <property type="molecule type" value="Genomic_DNA"/>
</dbReference>
<keyword evidence="2 5" id="KW-0689">Ribosomal protein</keyword>
<feature type="compositionally biased region" description="Acidic residues" evidence="4">
    <location>
        <begin position="82"/>
        <end position="98"/>
    </location>
</feature>
<dbReference type="InterPro" id="IPR038716">
    <property type="entry name" value="P1/P2_N_sf"/>
</dbReference>
<dbReference type="Gene3D" id="1.10.10.1410">
    <property type="match status" value="1"/>
</dbReference>
<evidence type="ECO:0000256" key="3">
    <source>
        <dbReference type="ARBA" id="ARBA00023274"/>
    </source>
</evidence>
<dbReference type="OrthoDB" id="677125at2759"/>
<keyword evidence="3" id="KW-0687">Ribonucleoprotein</keyword>
<dbReference type="CDD" id="cd05833">
    <property type="entry name" value="Ribosomal_P2"/>
    <property type="match status" value="1"/>
</dbReference>
<dbReference type="InterPro" id="IPR027534">
    <property type="entry name" value="Ribosomal_P1/P2"/>
</dbReference>
<dbReference type="FunFam" id="1.10.10.1410:FF:000002">
    <property type="entry name" value="60S acidic ribosomal protein P2"/>
    <property type="match status" value="1"/>
</dbReference>
<comment type="caution">
    <text evidence="5">The sequence shown here is derived from an EMBL/GenBank/DDBJ whole genome shotgun (WGS) entry which is preliminary data.</text>
</comment>
<dbReference type="PANTHER" id="PTHR21141:SF5">
    <property type="entry name" value="LARGE RIBOSOMAL SUBUNIT PROTEIN P2"/>
    <property type="match status" value="1"/>
</dbReference>
<dbReference type="HAMAP" id="MF_01478">
    <property type="entry name" value="Ribosomal_L12_arch"/>
    <property type="match status" value="1"/>
</dbReference>
<comment type="similarity">
    <text evidence="1">Belongs to the eukaryotic ribosomal protein P1/P2 family.</text>
</comment>
<proteinExistence type="inferred from homology"/>
<name>A0A391NP73_9EUKA</name>
<accession>A0A391NP73</accession>
<dbReference type="AlphaFoldDB" id="A0A391NP73"/>
<dbReference type="Proteomes" id="UP000265618">
    <property type="component" value="Unassembled WGS sequence"/>
</dbReference>